<dbReference type="SUPFAM" id="SSF55961">
    <property type="entry name" value="Bet v1-like"/>
    <property type="match status" value="1"/>
</dbReference>
<gene>
    <name evidence="1" type="ORF">GO485_19420</name>
    <name evidence="2" type="ORF">IP92_03659</name>
</gene>
<protein>
    <submittedName>
        <fullName evidence="2">Uncharacterized protein YndB with AHSA1/START domain</fullName>
    </submittedName>
</protein>
<dbReference type="InterPro" id="IPR023393">
    <property type="entry name" value="START-like_dom_sf"/>
</dbReference>
<dbReference type="EMBL" id="VLKW01000007">
    <property type="protein sequence ID" value="TWI45281.1"/>
    <property type="molecule type" value="Genomic_DNA"/>
</dbReference>
<dbReference type="InterPro" id="IPR019587">
    <property type="entry name" value="Polyketide_cyclase/dehydratase"/>
</dbReference>
<dbReference type="Pfam" id="PF10604">
    <property type="entry name" value="Polyketide_cyc2"/>
    <property type="match status" value="1"/>
</dbReference>
<reference evidence="2" key="2">
    <citation type="submission" date="2019-07" db="EMBL/GenBank/DDBJ databases">
        <authorList>
            <person name="Whitman W."/>
            <person name="Huntemann M."/>
            <person name="Clum A."/>
            <person name="Pillay M."/>
            <person name="Palaniappan K."/>
            <person name="Varghese N."/>
            <person name="Mikhailova N."/>
            <person name="Stamatis D."/>
            <person name="Reddy T."/>
            <person name="Daum C."/>
            <person name="Shapiro N."/>
            <person name="Ivanova N."/>
            <person name="Kyrpides N."/>
            <person name="Woyke T."/>
        </authorList>
    </citation>
    <scope>NUCLEOTIDE SEQUENCE</scope>
    <source>
        <strain evidence="2">CGMCC 1.10685</strain>
    </source>
</reference>
<dbReference type="Proteomes" id="UP000315112">
    <property type="component" value="Unassembled WGS sequence"/>
</dbReference>
<dbReference type="Gene3D" id="3.30.530.20">
    <property type="match status" value="1"/>
</dbReference>
<reference evidence="2 3" key="1">
    <citation type="journal article" date="2015" name="Stand. Genomic Sci.">
        <title>Genomic Encyclopedia of Bacterial and Archaeal Type Strains, Phase III: the genomes of soil and plant-associated and newly described type strains.</title>
        <authorList>
            <person name="Whitman W.B."/>
            <person name="Woyke T."/>
            <person name="Klenk H.P."/>
            <person name="Zhou Y."/>
            <person name="Lilburn T.G."/>
            <person name="Beck B.J."/>
            <person name="De Vos P."/>
            <person name="Vandamme P."/>
            <person name="Eisen J.A."/>
            <person name="Garrity G."/>
            <person name="Hugenholtz P."/>
            <person name="Kyrpides N.C."/>
        </authorList>
    </citation>
    <scope>NUCLEOTIDE SEQUENCE [LARGE SCALE GENOMIC DNA]</scope>
    <source>
        <strain evidence="2 3">CGMCC 1.10685</strain>
    </source>
</reference>
<evidence type="ECO:0000313" key="3">
    <source>
        <dbReference type="Proteomes" id="UP000315112"/>
    </source>
</evidence>
<proteinExistence type="predicted"/>
<dbReference type="PROSITE" id="PS51257">
    <property type="entry name" value="PROKAR_LIPOPROTEIN"/>
    <property type="match status" value="1"/>
</dbReference>
<keyword evidence="4" id="KW-1185">Reference proteome</keyword>
<evidence type="ECO:0000313" key="4">
    <source>
        <dbReference type="Proteomes" id="UP000437862"/>
    </source>
</evidence>
<evidence type="ECO:0000313" key="1">
    <source>
        <dbReference type="EMBL" id="QGZ41025.1"/>
    </source>
</evidence>
<dbReference type="CDD" id="cd07822">
    <property type="entry name" value="SRPBCC_4"/>
    <property type="match status" value="1"/>
</dbReference>
<dbReference type="EMBL" id="CP046904">
    <property type="protein sequence ID" value="QGZ41025.1"/>
    <property type="molecule type" value="Genomic_DNA"/>
</dbReference>
<dbReference type="RefSeq" id="WP_145877638.1">
    <property type="nucleotide sequence ID" value="NZ_CP046904.1"/>
</dbReference>
<dbReference type="Proteomes" id="UP000437862">
    <property type="component" value="Chromosome"/>
</dbReference>
<accession>A0A562PLD3</accession>
<dbReference type="AlphaFoldDB" id="A0A562PLD3"/>
<reference evidence="1 4" key="3">
    <citation type="submission" date="2019-12" db="EMBL/GenBank/DDBJ databases">
        <title>Draft Genome Sequences of Six Type Strains of the Genus Massilia.</title>
        <authorList>
            <person name="Miess H."/>
            <person name="Frediansyah A."/>
            <person name="Goeker M."/>
            <person name="Gross H."/>
        </authorList>
    </citation>
    <scope>NUCLEOTIDE SEQUENCE [LARGE SCALE GENOMIC DNA]</scope>
    <source>
        <strain evidence="1 4">DSM 26639</strain>
    </source>
</reference>
<name>A0A562PLD3_9BURK</name>
<organism evidence="2 3">
    <name type="scientific">Pseudoduganella flava</name>
    <dbReference type="NCBI Taxonomy" id="871742"/>
    <lineage>
        <taxon>Bacteria</taxon>
        <taxon>Pseudomonadati</taxon>
        <taxon>Pseudomonadota</taxon>
        <taxon>Betaproteobacteria</taxon>
        <taxon>Burkholderiales</taxon>
        <taxon>Oxalobacteraceae</taxon>
        <taxon>Telluria group</taxon>
        <taxon>Pseudoduganella</taxon>
    </lineage>
</organism>
<evidence type="ECO:0000313" key="2">
    <source>
        <dbReference type="EMBL" id="TWI45281.1"/>
    </source>
</evidence>
<sequence length="209" mass="22745">MKKPIPIPGSRRLRAPGFAALLGALSCAGPCAVVYAGPAQDGIQMARDLAARSPDVHWPAEFTPDVADLFAHNDIDVAASCEDVFAQLADAARWPSWYANAEDVRVQGGRAGKLGPGSRFDWRTFGLPVRSRVHEYVEDERIGWFGDAPDLRAYHTWLLTPRDGGCLVQSEEVVRGPGALRLRDADPAGMHKGHDVWNAALKAAVERRP</sequence>
<dbReference type="OrthoDB" id="838646at2"/>